<proteinExistence type="predicted"/>
<name>A0ABV8JGZ9_9BACL</name>
<protein>
    <submittedName>
        <fullName evidence="1">Uncharacterized protein</fullName>
    </submittedName>
</protein>
<keyword evidence="2" id="KW-1185">Reference proteome</keyword>
<accession>A0ABV8JGZ9</accession>
<evidence type="ECO:0000313" key="2">
    <source>
        <dbReference type="Proteomes" id="UP001595843"/>
    </source>
</evidence>
<gene>
    <name evidence="1" type="ORF">ACFOUO_10240</name>
</gene>
<evidence type="ECO:0000313" key="1">
    <source>
        <dbReference type="EMBL" id="MFC4077182.1"/>
    </source>
</evidence>
<dbReference type="EMBL" id="JBHSAP010000010">
    <property type="protein sequence ID" value="MFC4077182.1"/>
    <property type="molecule type" value="Genomic_DNA"/>
</dbReference>
<sequence length="54" mass="6437">MTNEITELCDKMEELLTDDEECLRDETGGEYQFHPETWKTWAKLREILTGRDCL</sequence>
<comment type="caution">
    <text evidence="1">The sequence shown here is derived from an EMBL/GenBank/DDBJ whole genome shotgun (WGS) entry which is preliminary data.</text>
</comment>
<organism evidence="1 2">
    <name type="scientific">Salinithrix halophila</name>
    <dbReference type="NCBI Taxonomy" id="1485204"/>
    <lineage>
        <taxon>Bacteria</taxon>
        <taxon>Bacillati</taxon>
        <taxon>Bacillota</taxon>
        <taxon>Bacilli</taxon>
        <taxon>Bacillales</taxon>
        <taxon>Thermoactinomycetaceae</taxon>
        <taxon>Salinithrix</taxon>
    </lineage>
</organism>
<dbReference type="Proteomes" id="UP001595843">
    <property type="component" value="Unassembled WGS sequence"/>
</dbReference>
<dbReference type="RefSeq" id="WP_380704863.1">
    <property type="nucleotide sequence ID" value="NZ_JBHSAP010000010.1"/>
</dbReference>
<reference evidence="2" key="1">
    <citation type="journal article" date="2019" name="Int. J. Syst. Evol. Microbiol.">
        <title>The Global Catalogue of Microorganisms (GCM) 10K type strain sequencing project: providing services to taxonomists for standard genome sequencing and annotation.</title>
        <authorList>
            <consortium name="The Broad Institute Genomics Platform"/>
            <consortium name="The Broad Institute Genome Sequencing Center for Infectious Disease"/>
            <person name="Wu L."/>
            <person name="Ma J."/>
        </authorList>
    </citation>
    <scope>NUCLEOTIDE SEQUENCE [LARGE SCALE GENOMIC DNA]</scope>
    <source>
        <strain evidence="2">IBRC-M 10813</strain>
    </source>
</reference>